<dbReference type="InterPro" id="IPR010390">
    <property type="entry name" value="ABC-2_transporter-like"/>
</dbReference>
<dbReference type="EMBL" id="BOPZ01000032">
    <property type="protein sequence ID" value="GIM30283.1"/>
    <property type="molecule type" value="Genomic_DNA"/>
</dbReference>
<evidence type="ECO:0000313" key="2">
    <source>
        <dbReference type="EMBL" id="GIM30283.1"/>
    </source>
</evidence>
<reference evidence="2" key="1">
    <citation type="submission" date="2021-03" db="EMBL/GenBank/DDBJ databases">
        <title>Taxonomic study of Clostridium polyendosporum from meadow-gley soil under rice.</title>
        <authorList>
            <person name="Kobayashi H."/>
            <person name="Tanizawa Y."/>
            <person name="Yagura M."/>
        </authorList>
    </citation>
    <scope>NUCLEOTIDE SEQUENCE</scope>
    <source>
        <strain evidence="2">JCM 30710</strain>
    </source>
</reference>
<feature type="transmembrane region" description="Helical" evidence="1">
    <location>
        <begin position="114"/>
        <end position="133"/>
    </location>
</feature>
<dbReference type="Proteomes" id="UP000679179">
    <property type="component" value="Unassembled WGS sequence"/>
</dbReference>
<feature type="transmembrane region" description="Helical" evidence="1">
    <location>
        <begin position="228"/>
        <end position="250"/>
    </location>
</feature>
<keyword evidence="1" id="KW-1133">Transmembrane helix</keyword>
<feature type="transmembrane region" description="Helical" evidence="1">
    <location>
        <begin position="196"/>
        <end position="222"/>
    </location>
</feature>
<accession>A0A919S301</accession>
<feature type="transmembrane region" description="Helical" evidence="1">
    <location>
        <begin position="140"/>
        <end position="159"/>
    </location>
</feature>
<gene>
    <name evidence="2" type="ORF">CPJCM30710_29490</name>
</gene>
<evidence type="ECO:0000256" key="1">
    <source>
        <dbReference type="SAM" id="Phobius"/>
    </source>
</evidence>
<dbReference type="AlphaFoldDB" id="A0A919S301"/>
<dbReference type="PANTHER" id="PTHR36833:SF1">
    <property type="entry name" value="INTEGRAL MEMBRANE TRANSPORT PROTEIN"/>
    <property type="match status" value="1"/>
</dbReference>
<name>A0A919S301_9CLOT</name>
<evidence type="ECO:0000313" key="3">
    <source>
        <dbReference type="Proteomes" id="UP000679179"/>
    </source>
</evidence>
<keyword evidence="1" id="KW-0472">Membrane</keyword>
<dbReference type="Pfam" id="PF06182">
    <property type="entry name" value="ABC2_membrane_6"/>
    <property type="match status" value="1"/>
</dbReference>
<dbReference type="RefSeq" id="WP_308442617.1">
    <property type="nucleotide sequence ID" value="NZ_BOPZ01000032.1"/>
</dbReference>
<sequence length="262" mass="29749">MRYVKLYGRFLTQYLKGLMEYKIDFFFGLVGFFLIQASGIAFIYLVFNNIPNLNGWNYYDILFVYGFSLLPRGLDHLIMDNIWIFARDMVIQGTFDRYLVRPINPFFQVISERFQPDAFGEIIVGIILLATAIPNLNVSISILNIVMFIILVLAGAVIYTSIKLFFAAFAFWIKNSISLVFMVYNISTFAKYPISIYPKAISVVVQFIIPFAFTAFIPAGYILGKVNFAYGVGGTILCAAITWVLAYGLWLRGIKNYESSGS</sequence>
<comment type="caution">
    <text evidence="2">The sequence shown here is derived from an EMBL/GenBank/DDBJ whole genome shotgun (WGS) entry which is preliminary data.</text>
</comment>
<dbReference type="PANTHER" id="PTHR36833">
    <property type="entry name" value="SLR0610 PROTEIN-RELATED"/>
    <property type="match status" value="1"/>
</dbReference>
<protein>
    <submittedName>
        <fullName evidence="2">Multidrug ABC transporter permease</fullName>
    </submittedName>
</protein>
<feature type="transmembrane region" description="Helical" evidence="1">
    <location>
        <begin position="25"/>
        <end position="47"/>
    </location>
</feature>
<keyword evidence="1" id="KW-0812">Transmembrane</keyword>
<proteinExistence type="predicted"/>
<organism evidence="2 3">
    <name type="scientific">Clostridium polyendosporum</name>
    <dbReference type="NCBI Taxonomy" id="69208"/>
    <lineage>
        <taxon>Bacteria</taxon>
        <taxon>Bacillati</taxon>
        <taxon>Bacillota</taxon>
        <taxon>Clostridia</taxon>
        <taxon>Eubacteriales</taxon>
        <taxon>Clostridiaceae</taxon>
        <taxon>Clostridium</taxon>
    </lineage>
</organism>
<keyword evidence="3" id="KW-1185">Reference proteome</keyword>
<feature type="transmembrane region" description="Helical" evidence="1">
    <location>
        <begin position="165"/>
        <end position="184"/>
    </location>
</feature>